<dbReference type="GO" id="GO:0015074">
    <property type="term" value="P:DNA integration"/>
    <property type="evidence" value="ECO:0007669"/>
    <property type="project" value="InterPro"/>
</dbReference>
<evidence type="ECO:0000313" key="4">
    <source>
        <dbReference type="Proteomes" id="UP000684084"/>
    </source>
</evidence>
<dbReference type="PANTHER" id="PTHR37984:SF5">
    <property type="entry name" value="PROTEIN NYNRIN-LIKE"/>
    <property type="match status" value="1"/>
</dbReference>
<dbReference type="Proteomes" id="UP000684084">
    <property type="component" value="Unassembled WGS sequence"/>
</dbReference>
<evidence type="ECO:0000313" key="3">
    <source>
        <dbReference type="EMBL" id="CAB5373017.1"/>
    </source>
</evidence>
<organism evidence="3 4">
    <name type="scientific">Rhizophagus irregularis</name>
    <dbReference type="NCBI Taxonomy" id="588596"/>
    <lineage>
        <taxon>Eukaryota</taxon>
        <taxon>Fungi</taxon>
        <taxon>Fungi incertae sedis</taxon>
        <taxon>Mucoromycota</taxon>
        <taxon>Glomeromycotina</taxon>
        <taxon>Glomeromycetes</taxon>
        <taxon>Glomerales</taxon>
        <taxon>Glomeraceae</taxon>
        <taxon>Rhizophagus</taxon>
    </lineage>
</organism>
<evidence type="ECO:0000259" key="2">
    <source>
        <dbReference type="PROSITE" id="PS50994"/>
    </source>
</evidence>
<dbReference type="VEuPathDB" id="FungiDB:RhiirFUN_006367"/>
<dbReference type="InterPro" id="IPR001584">
    <property type="entry name" value="Integrase_cat-core"/>
</dbReference>
<name>A0A915ZFU2_9GLOM</name>
<dbReference type="PANTHER" id="PTHR37984">
    <property type="entry name" value="PROTEIN CBG26694"/>
    <property type="match status" value="1"/>
</dbReference>
<dbReference type="PROSITE" id="PS50994">
    <property type="entry name" value="INTEGRASE"/>
    <property type="match status" value="1"/>
</dbReference>
<evidence type="ECO:0000256" key="1">
    <source>
        <dbReference type="SAM" id="MobiDB-lite"/>
    </source>
</evidence>
<feature type="compositionally biased region" description="Acidic residues" evidence="1">
    <location>
        <begin position="343"/>
        <end position="356"/>
    </location>
</feature>
<dbReference type="VEuPathDB" id="FungiDB:RhiirFUN_011342"/>
<gene>
    <name evidence="3" type="ORF">CHRIB12_LOCUS13838</name>
</gene>
<protein>
    <recommendedName>
        <fullName evidence="2">Integrase catalytic domain-containing protein</fullName>
    </recommendedName>
</protein>
<feature type="domain" description="Integrase catalytic" evidence="2">
    <location>
        <begin position="164"/>
        <end position="330"/>
    </location>
</feature>
<feature type="region of interest" description="Disordered" evidence="1">
    <location>
        <begin position="343"/>
        <end position="412"/>
    </location>
</feature>
<reference evidence="3" key="1">
    <citation type="submission" date="2020-05" db="EMBL/GenBank/DDBJ databases">
        <authorList>
            <person name="Rincon C."/>
            <person name="Sanders R I."/>
            <person name="Robbins C."/>
            <person name="Chaturvedi A."/>
        </authorList>
    </citation>
    <scope>NUCLEOTIDE SEQUENCE</scope>
    <source>
        <strain evidence="3">CHB12</strain>
    </source>
</reference>
<dbReference type="AlphaFoldDB" id="A0A915ZFU2"/>
<dbReference type="EMBL" id="CAGKOT010000031">
    <property type="protein sequence ID" value="CAB5373017.1"/>
    <property type="molecule type" value="Genomic_DNA"/>
</dbReference>
<comment type="caution">
    <text evidence="3">The sequence shown here is derived from an EMBL/GenBank/DDBJ whole genome shotgun (WGS) entry which is preliminary data.</text>
</comment>
<accession>A0A915ZFU2</accession>
<dbReference type="OrthoDB" id="2499658at2759"/>
<feature type="compositionally biased region" description="Basic residues" evidence="1">
    <location>
        <begin position="380"/>
        <end position="402"/>
    </location>
</feature>
<dbReference type="InterPro" id="IPR050951">
    <property type="entry name" value="Retrovirus_Pol_polyprotein"/>
</dbReference>
<dbReference type="Pfam" id="PF00665">
    <property type="entry name" value="rve"/>
    <property type="match status" value="1"/>
</dbReference>
<sequence>METEEFSFISKDTFNKIIDKCIQNSKSKTSEKQFINRHLYDEIKTVLLDHVSTLRDADFHYWCRKNFILLNTGGDSVVCKNNNKRTKTALDKEGKSADFLPILVLEEMYKTICLEHVQNVHCGQKNLYRKLRSKWYGVKKKIIEEFVNHCEICVPRRTMSKSTLAARPIVAKRFLSRVQMDLVDLRQYSDNDFKYILHVRDHFSRYSWAKPLTSKEPAAIAGILYEIFCQFGPPIILQSDNGKEFTAQIIKNLVDLWPGLKLVNGRPRHPQSQGLIERANSILEKKIGMWMEQNNSINWTLCLNYVIFTMNNTICRATNKTPYEIVFDEEQLLENINVEQEDTSLDFEEENDENEDNNSNSIHDKHQSKSRNTKSLNKNSKNKGKQKQKQFNKNKNIKKQPKPKQVSNVDSSTLFQLKPPQIKNITWEEINASWEGMFGYSNKLRLGVIKRDILGCLRDLKAMRETNSFDNILLNIWEKKFNKWLDELDNEQNSETIEASTSHDYIREDAKMNNKKYRDDMKILMEKKVKKKDLFKVGDIVNLKIPKADKGKLGRSHLPCKILQVKSNGFYNLGCFAGTLNVNYKGNCLESTELTSMAELTNIPNKVVTVTEAVRLQSNINSVKCKCPNTNCSTMKCACKKLNLSCNIRCHPGKTFLYNN</sequence>
<proteinExistence type="predicted"/>